<feature type="domain" description="Neprosin PEP catalytic" evidence="2">
    <location>
        <begin position="1"/>
        <end position="116"/>
    </location>
</feature>
<sequence length="293" mass="33102">MQFGDGYVLGYWPSFLFSYLEDSATMIEWGGEVVNSEPDGEHTSTAMGSGHFPGEGFGKASYFRNVQIVDGSNNLRPPSDRRKKYRLCTAKVWAMQLSFQLDFGTNLWTTHLPRTKKEKEEKTNKEISSYSLYGKKAFQLTKKHGRRRRRKKTEAKTACRVQTQAWWSPYKNPPLLPLLPQPKLHCLLATSAPPPPPFLCARWSRLKSATSNGGSSQAQVVRHGRRDGRFHGADCRRSTGTSPQPHLRRPDIVHRRGPRVGGRPGLRLSALLSDMFTFPAVTPHVQSFFSMVV</sequence>
<dbReference type="Pfam" id="PF03080">
    <property type="entry name" value="Neprosin"/>
    <property type="match status" value="1"/>
</dbReference>
<organism evidence="3 4">
    <name type="scientific">Ensete ventricosum</name>
    <name type="common">Abyssinian banana</name>
    <name type="synonym">Musa ensete</name>
    <dbReference type="NCBI Taxonomy" id="4639"/>
    <lineage>
        <taxon>Eukaryota</taxon>
        <taxon>Viridiplantae</taxon>
        <taxon>Streptophyta</taxon>
        <taxon>Embryophyta</taxon>
        <taxon>Tracheophyta</taxon>
        <taxon>Spermatophyta</taxon>
        <taxon>Magnoliopsida</taxon>
        <taxon>Liliopsida</taxon>
        <taxon>Zingiberales</taxon>
        <taxon>Musaceae</taxon>
        <taxon>Ensete</taxon>
    </lineage>
</organism>
<protein>
    <recommendedName>
        <fullName evidence="2">Neprosin PEP catalytic domain-containing protein</fullName>
    </recommendedName>
</protein>
<gene>
    <name evidence="3" type="ORF">B296_00017337</name>
</gene>
<name>A0A427AXZ7_ENSVE</name>
<evidence type="ECO:0000259" key="2">
    <source>
        <dbReference type="PROSITE" id="PS52045"/>
    </source>
</evidence>
<dbReference type="PANTHER" id="PTHR31589:SF232">
    <property type="entry name" value="NEPROSIN DOMAIN-CONTAINING PROTEIN"/>
    <property type="match status" value="1"/>
</dbReference>
<dbReference type="InterPro" id="IPR004314">
    <property type="entry name" value="Neprosin"/>
</dbReference>
<evidence type="ECO:0000256" key="1">
    <source>
        <dbReference type="SAM" id="MobiDB-lite"/>
    </source>
</evidence>
<dbReference type="AlphaFoldDB" id="A0A427AXZ7"/>
<dbReference type="EMBL" id="AMZH03000984">
    <property type="protein sequence ID" value="RRT81134.1"/>
    <property type="molecule type" value="Genomic_DNA"/>
</dbReference>
<reference evidence="3 4" key="1">
    <citation type="journal article" date="2014" name="Agronomy (Basel)">
        <title>A Draft Genome Sequence for Ensete ventricosum, the Drought-Tolerant Tree Against Hunger.</title>
        <authorList>
            <person name="Harrison J."/>
            <person name="Moore K.A."/>
            <person name="Paszkiewicz K."/>
            <person name="Jones T."/>
            <person name="Grant M."/>
            <person name="Ambacheew D."/>
            <person name="Muzemil S."/>
            <person name="Studholme D.J."/>
        </authorList>
    </citation>
    <scope>NUCLEOTIDE SEQUENCE [LARGE SCALE GENOMIC DNA]</scope>
</reference>
<accession>A0A427AXZ7</accession>
<dbReference type="PANTHER" id="PTHR31589">
    <property type="entry name" value="PROTEIN, PUTATIVE (DUF239)-RELATED-RELATED"/>
    <property type="match status" value="1"/>
</dbReference>
<proteinExistence type="predicted"/>
<feature type="region of interest" description="Disordered" evidence="1">
    <location>
        <begin position="228"/>
        <end position="264"/>
    </location>
</feature>
<evidence type="ECO:0000313" key="3">
    <source>
        <dbReference type="EMBL" id="RRT81134.1"/>
    </source>
</evidence>
<dbReference type="Proteomes" id="UP000287651">
    <property type="component" value="Unassembled WGS sequence"/>
</dbReference>
<dbReference type="InterPro" id="IPR053168">
    <property type="entry name" value="Glutamic_endopeptidase"/>
</dbReference>
<comment type="caution">
    <text evidence="3">The sequence shown here is derived from an EMBL/GenBank/DDBJ whole genome shotgun (WGS) entry which is preliminary data.</text>
</comment>
<evidence type="ECO:0000313" key="4">
    <source>
        <dbReference type="Proteomes" id="UP000287651"/>
    </source>
</evidence>
<feature type="compositionally biased region" description="Basic and acidic residues" evidence="1">
    <location>
        <begin position="228"/>
        <end position="237"/>
    </location>
</feature>
<dbReference type="PROSITE" id="PS52045">
    <property type="entry name" value="NEPROSIN_PEP_CD"/>
    <property type="match status" value="1"/>
</dbReference>